<dbReference type="RefSeq" id="WP_256369435.1">
    <property type="nucleotide sequence ID" value="NZ_MCRI01000004.1"/>
</dbReference>
<dbReference type="EMBL" id="MCRI01000004">
    <property type="protein sequence ID" value="ODN67596.1"/>
    <property type="molecule type" value="Genomic_DNA"/>
</dbReference>
<dbReference type="AlphaFoldDB" id="A0A1E3GVM4"/>
<dbReference type="Proteomes" id="UP000094379">
    <property type="component" value="Unassembled WGS sequence"/>
</dbReference>
<name>A0A1E3GVM4_9GAMM</name>
<reference evidence="2 3" key="1">
    <citation type="submission" date="2016-07" db="EMBL/GenBank/DDBJ databases">
        <title>Draft Genome Sequence of Methylophaga muralis Bur 1.</title>
        <authorList>
            <person name="Vasilenko O.V."/>
            <person name="Doronina N.V."/>
            <person name="Shmareva M.N."/>
            <person name="Tarlachkov S.V."/>
            <person name="Mustakhimov I."/>
            <person name="Trotsenko Y.A."/>
        </authorList>
    </citation>
    <scope>NUCLEOTIDE SEQUENCE [LARGE SCALE GENOMIC DNA]</scope>
    <source>
        <strain evidence="2 3">Bur 1</strain>
    </source>
</reference>
<keyword evidence="3" id="KW-1185">Reference proteome</keyword>
<proteinExistence type="predicted"/>
<dbReference type="PATRIC" id="fig|291169.3.peg.707"/>
<gene>
    <name evidence="2" type="ORF">A9E74_00704</name>
</gene>
<keyword evidence="1" id="KW-1133">Transmembrane helix</keyword>
<evidence type="ECO:0000313" key="3">
    <source>
        <dbReference type="Proteomes" id="UP000094379"/>
    </source>
</evidence>
<keyword evidence="1" id="KW-0812">Transmembrane</keyword>
<evidence type="ECO:0000256" key="1">
    <source>
        <dbReference type="SAM" id="Phobius"/>
    </source>
</evidence>
<feature type="transmembrane region" description="Helical" evidence="1">
    <location>
        <begin position="17"/>
        <end position="40"/>
    </location>
</feature>
<organism evidence="2 3">
    <name type="scientific">Methylophaga muralis</name>
    <dbReference type="NCBI Taxonomy" id="291169"/>
    <lineage>
        <taxon>Bacteria</taxon>
        <taxon>Pseudomonadati</taxon>
        <taxon>Pseudomonadota</taxon>
        <taxon>Gammaproteobacteria</taxon>
        <taxon>Thiotrichales</taxon>
        <taxon>Piscirickettsiaceae</taxon>
        <taxon>Methylophaga</taxon>
    </lineage>
</organism>
<keyword evidence="1" id="KW-0472">Membrane</keyword>
<evidence type="ECO:0000313" key="2">
    <source>
        <dbReference type="EMBL" id="ODN67596.1"/>
    </source>
</evidence>
<dbReference type="STRING" id="291169.A9E74_00704"/>
<accession>A0A1E3GVM4</accession>
<sequence length="42" mass="4698">MGYIADTIYIFRELMKLLFVVVTSPFAVVGSLLMLGSVTWQS</sequence>
<protein>
    <submittedName>
        <fullName evidence="2">Uncharacterized protein</fullName>
    </submittedName>
</protein>
<comment type="caution">
    <text evidence="2">The sequence shown here is derived from an EMBL/GenBank/DDBJ whole genome shotgun (WGS) entry which is preliminary data.</text>
</comment>